<dbReference type="VEuPathDB" id="VectorBase:PPAI009584"/>
<evidence type="ECO:0000256" key="13">
    <source>
        <dbReference type="ARBA" id="ARBA00022946"/>
    </source>
</evidence>
<dbReference type="EC" id="3.1.2.12" evidence="6"/>
<evidence type="ECO:0000256" key="12">
    <source>
        <dbReference type="ARBA" id="ARBA00022801"/>
    </source>
</evidence>
<dbReference type="GO" id="GO:0046294">
    <property type="term" value="P:formaldehyde catabolic process"/>
    <property type="evidence" value="ECO:0007669"/>
    <property type="project" value="InterPro"/>
</dbReference>
<sequence>MSQERSPEELAHLVNEKVTVGIALLQKLVSLRHVDGVQRLEKKINQEINFLRTNSTIIENHILCSNMIHFEVVVAVLATCRAPKHIDLPLSCPSRRSPLRVDIVCDDGVSWIKIIARKSQSIKDAVCGRGKFGSKTILDHAEEFLEVASQNPINFHTPKVYFVCLNALDDNLLAELEEIGIIVKNFSPGSEFQTEASKDTHSVLNLDITTLLSYVSSLTNGSCDWEFPEPILTEQARSEQKNPVKIVLEDVFQGKRLICCKTAEKSFREIVSLLGGPEEKKRTEELMQRVEVMPDITEIPERLRIVQIRGKIKPRSFQIFAFGIFHGALTVTSNEGFLRAVKTQEVLLRQNPGQQPLLHRSTPSRINWQSRQFKNESRGGSERLRGSQQSLAPTPTPFDKFSSDGGHMSPQRLWKPLVFTLAVSTGSFVSVTIWEYERVRARILRSVKGSAALGWFKSKAQGTQKRATGWRLEVENWWRNLPEGDKVFIPICAMNLLVFGLWRVPRLQPMMVKYFCSNPAARAICWPMFLSTFSHYSLFHIFANMYVLRSFSGAAIHALGREQFVGLYLSAGVVSSLASYIYKTGVRQAGLSLGASGAIMAILAFVCTQFPDTQLSIIFLPMFTFSAGTAIKCIMGLDMAGLVMGWKIFDHAAHLGGALFGLFWYYYGSLRIWPRREVILREYHKIREERKKFIKTIINDFQMTALKLVSSNRIFGGDQRVYSHESKELQCEMKFSIFLPPQASEGNSKVPVLFWLSGLSCTEANFVQKAGAQKYAAELGMVIVCPDTSPRNVNIPGEDDSWDFGSGAGFYVDATEEPWKRNYRMFSYVTKELIALVEGNFSVDPERKGVFGHSMGGHGALICALKNPGLFKSVSTFSAISNPVNCPWGEKAFTGEIAKKKFTEAYQHGNGCVPQ</sequence>
<dbReference type="EC" id="3.4.21.105" evidence="7"/>
<evidence type="ECO:0000256" key="14">
    <source>
        <dbReference type="ARBA" id="ARBA00022989"/>
    </source>
</evidence>
<evidence type="ECO:0000259" key="20">
    <source>
        <dbReference type="Pfam" id="PF01694"/>
    </source>
</evidence>
<comment type="similarity">
    <text evidence="4">Belongs to the esterase D family.</text>
</comment>
<evidence type="ECO:0000256" key="19">
    <source>
        <dbReference type="SAM" id="Phobius"/>
    </source>
</evidence>
<evidence type="ECO:0000256" key="6">
    <source>
        <dbReference type="ARBA" id="ARBA00012479"/>
    </source>
</evidence>
<feature type="transmembrane region" description="Helical" evidence="19">
    <location>
        <begin position="563"/>
        <end position="582"/>
    </location>
</feature>
<name>A0A1B0DMJ2_PHLPP</name>
<evidence type="ECO:0000256" key="9">
    <source>
        <dbReference type="ARBA" id="ARBA00022487"/>
    </source>
</evidence>
<dbReference type="Pfam" id="PF07000">
    <property type="entry name" value="DUF1308"/>
    <property type="match status" value="1"/>
</dbReference>
<keyword evidence="14 19" id="KW-1133">Transmembrane helix</keyword>
<dbReference type="GO" id="GO:0005829">
    <property type="term" value="C:cytosol"/>
    <property type="evidence" value="ECO:0007669"/>
    <property type="project" value="TreeGrafter"/>
</dbReference>
<evidence type="ECO:0000256" key="18">
    <source>
        <dbReference type="SAM" id="MobiDB-lite"/>
    </source>
</evidence>
<protein>
    <recommendedName>
        <fullName evidence="8">S-formylglutathione hydrolase</fullName>
        <ecNumber evidence="6">3.1.2.12</ecNumber>
        <ecNumber evidence="7">3.4.21.105</ecNumber>
    </recommendedName>
    <alternativeName>
        <fullName evidence="17">Esterase D</fullName>
    </alternativeName>
</protein>
<keyword evidence="24" id="KW-1185">Reference proteome</keyword>
<dbReference type="PANTHER" id="PTHR10061:SF0">
    <property type="entry name" value="S-FORMYLGLUTATHIONE HYDROLASE"/>
    <property type="match status" value="1"/>
</dbReference>
<dbReference type="AlphaFoldDB" id="A0A1B0DMJ2"/>
<dbReference type="GO" id="GO:0018738">
    <property type="term" value="F:S-formylglutathione hydrolase activity"/>
    <property type="evidence" value="ECO:0007669"/>
    <property type="project" value="UniProtKB-EC"/>
</dbReference>
<feature type="region of interest" description="Disordered" evidence="18">
    <location>
        <begin position="368"/>
        <end position="398"/>
    </location>
</feature>
<keyword evidence="12" id="KW-0378">Hydrolase</keyword>
<evidence type="ECO:0000259" key="22">
    <source>
        <dbReference type="Pfam" id="PF18474"/>
    </source>
</evidence>
<feature type="transmembrane region" description="Helical" evidence="19">
    <location>
        <begin position="589"/>
        <end position="611"/>
    </location>
</feature>
<dbReference type="GO" id="GO:0004252">
    <property type="term" value="F:serine-type endopeptidase activity"/>
    <property type="evidence" value="ECO:0007669"/>
    <property type="project" value="InterPro"/>
</dbReference>
<evidence type="ECO:0000256" key="1">
    <source>
        <dbReference type="ARBA" id="ARBA00000156"/>
    </source>
</evidence>
<evidence type="ECO:0000256" key="17">
    <source>
        <dbReference type="ARBA" id="ARBA00032082"/>
    </source>
</evidence>
<dbReference type="Gene3D" id="3.40.50.1820">
    <property type="entry name" value="alpha/beta hydrolase"/>
    <property type="match status" value="1"/>
</dbReference>
<keyword evidence="15" id="KW-0496">Mitochondrion</keyword>
<evidence type="ECO:0000313" key="24">
    <source>
        <dbReference type="Proteomes" id="UP000092462"/>
    </source>
</evidence>
<evidence type="ECO:0000259" key="21">
    <source>
        <dbReference type="Pfam" id="PF07000"/>
    </source>
</evidence>
<dbReference type="EnsemblMetazoa" id="PPAI009584-RA">
    <property type="protein sequence ID" value="PPAI009584-PA"/>
    <property type="gene ID" value="PPAI009584"/>
</dbReference>
<keyword evidence="10 19" id="KW-0812">Transmembrane</keyword>
<dbReference type="GO" id="GO:0005743">
    <property type="term" value="C:mitochondrial inner membrane"/>
    <property type="evidence" value="ECO:0007669"/>
    <property type="project" value="UniProtKB-SubCell"/>
</dbReference>
<dbReference type="Pfam" id="PF01694">
    <property type="entry name" value="Rhomboid"/>
    <property type="match status" value="1"/>
</dbReference>
<dbReference type="VEuPathDB" id="VectorBase:PPAPM1_001294"/>
<dbReference type="Pfam" id="PF18474">
    <property type="entry name" value="DUF5614"/>
    <property type="match status" value="1"/>
</dbReference>
<feature type="compositionally biased region" description="Basic and acidic residues" evidence="18">
    <location>
        <begin position="373"/>
        <end position="385"/>
    </location>
</feature>
<feature type="domain" description="DUF5614" evidence="22">
    <location>
        <begin position="18"/>
        <end position="184"/>
    </location>
</feature>
<keyword evidence="11" id="KW-0999">Mitochondrion inner membrane</keyword>
<feature type="domain" description="Peptidase S54 rhomboid" evidence="20">
    <location>
        <begin position="525"/>
        <end position="668"/>
    </location>
</feature>
<dbReference type="InterPro" id="IPR041076">
    <property type="entry name" value="DUF5614"/>
</dbReference>
<dbReference type="InterPro" id="IPR035952">
    <property type="entry name" value="Rhomboid-like_sf"/>
</dbReference>
<organism evidence="23 24">
    <name type="scientific">Phlebotomus papatasi</name>
    <name type="common">Sandfly</name>
    <dbReference type="NCBI Taxonomy" id="29031"/>
    <lineage>
        <taxon>Eukaryota</taxon>
        <taxon>Metazoa</taxon>
        <taxon>Ecdysozoa</taxon>
        <taxon>Arthropoda</taxon>
        <taxon>Hexapoda</taxon>
        <taxon>Insecta</taxon>
        <taxon>Pterygota</taxon>
        <taxon>Neoptera</taxon>
        <taxon>Endopterygota</taxon>
        <taxon>Diptera</taxon>
        <taxon>Nematocera</taxon>
        <taxon>Psychodoidea</taxon>
        <taxon>Psychodidae</taxon>
        <taxon>Phlebotomus</taxon>
        <taxon>Phlebotomus</taxon>
    </lineage>
</organism>
<dbReference type="InterPro" id="IPR014186">
    <property type="entry name" value="S-formylglutathione_hydrol"/>
</dbReference>
<feature type="transmembrane region" description="Helical" evidence="19">
    <location>
        <begin position="524"/>
        <end position="543"/>
    </location>
</feature>
<comment type="function">
    <text evidence="2">Serine hydrolase involved in the detoxification of formaldehyde.</text>
</comment>
<comment type="subcellular location">
    <subcellularLocation>
        <location evidence="3">Mitochondrion inner membrane</location>
        <topology evidence="3">Multi-pass membrane protein</topology>
    </subcellularLocation>
</comment>
<feature type="transmembrane region" description="Helical" evidence="19">
    <location>
        <begin position="617"/>
        <end position="637"/>
    </location>
</feature>
<keyword evidence="9" id="KW-0719">Serine esterase</keyword>
<dbReference type="EMBL" id="AJVK01016832">
    <property type="status" value="NOT_ANNOTATED_CDS"/>
    <property type="molecule type" value="Genomic_DNA"/>
</dbReference>
<dbReference type="Pfam" id="PF00756">
    <property type="entry name" value="Esterase"/>
    <property type="match status" value="1"/>
</dbReference>
<evidence type="ECO:0000256" key="5">
    <source>
        <dbReference type="ARBA" id="ARBA00009045"/>
    </source>
</evidence>
<dbReference type="Gene3D" id="1.20.1540.10">
    <property type="entry name" value="Rhomboid-like"/>
    <property type="match status" value="1"/>
</dbReference>
<dbReference type="InterPro" id="IPR022764">
    <property type="entry name" value="Peptidase_S54_rhomboid_dom"/>
</dbReference>
<dbReference type="SUPFAM" id="SSF144091">
    <property type="entry name" value="Rhomboid-like"/>
    <property type="match status" value="1"/>
</dbReference>
<dbReference type="FunFam" id="1.20.1540.10:FF:000005">
    <property type="entry name" value="Presenilins-associated rhomboid-like protein, mitochondrial"/>
    <property type="match status" value="1"/>
</dbReference>
<dbReference type="InterPro" id="IPR000801">
    <property type="entry name" value="Esterase-like"/>
</dbReference>
<dbReference type="VEuPathDB" id="VectorBase:PPAPM1_012152"/>
<dbReference type="PANTHER" id="PTHR10061">
    <property type="entry name" value="S-FORMYLGLUTATHIONE HYDROLASE"/>
    <property type="match status" value="1"/>
</dbReference>
<evidence type="ECO:0000256" key="8">
    <source>
        <dbReference type="ARBA" id="ARBA00016774"/>
    </source>
</evidence>
<feature type="transmembrane region" description="Helical" evidence="19">
    <location>
        <begin position="649"/>
        <end position="667"/>
    </location>
</feature>
<evidence type="ECO:0000256" key="2">
    <source>
        <dbReference type="ARBA" id="ARBA00002608"/>
    </source>
</evidence>
<accession>A0A1B0DMJ2</accession>
<reference evidence="23" key="1">
    <citation type="submission" date="2022-08" db="UniProtKB">
        <authorList>
            <consortium name="EnsemblMetazoa"/>
        </authorList>
    </citation>
    <scope>IDENTIFICATION</scope>
    <source>
        <strain evidence="23">Israel</strain>
    </source>
</reference>
<evidence type="ECO:0000256" key="16">
    <source>
        <dbReference type="ARBA" id="ARBA00023136"/>
    </source>
</evidence>
<comment type="similarity">
    <text evidence="5">Belongs to the peptidase S54 family.</text>
</comment>
<evidence type="ECO:0000256" key="10">
    <source>
        <dbReference type="ARBA" id="ARBA00022692"/>
    </source>
</evidence>
<keyword evidence="13" id="KW-0809">Transit peptide</keyword>
<evidence type="ECO:0000256" key="4">
    <source>
        <dbReference type="ARBA" id="ARBA00005622"/>
    </source>
</evidence>
<dbReference type="InterPro" id="IPR010733">
    <property type="entry name" value="DUF1308"/>
</dbReference>
<dbReference type="SUPFAM" id="SSF53474">
    <property type="entry name" value="alpha/beta-Hydrolases"/>
    <property type="match status" value="1"/>
</dbReference>
<feature type="domain" description="DUF1308" evidence="21">
    <location>
        <begin position="204"/>
        <end position="346"/>
    </location>
</feature>
<comment type="catalytic activity">
    <reaction evidence="1">
        <text>Cleaves type-1 transmembrane domains using a catalytic dyad composed of serine and histidine that are contributed by different transmembrane domains.</text>
        <dbReference type="EC" id="3.4.21.105"/>
    </reaction>
</comment>
<dbReference type="GO" id="GO:0052689">
    <property type="term" value="F:carboxylic ester hydrolase activity"/>
    <property type="evidence" value="ECO:0007669"/>
    <property type="project" value="UniProtKB-KW"/>
</dbReference>
<evidence type="ECO:0000313" key="23">
    <source>
        <dbReference type="EnsemblMetazoa" id="PPAI009584-PA"/>
    </source>
</evidence>
<feature type="transmembrane region" description="Helical" evidence="19">
    <location>
        <begin position="487"/>
        <end position="504"/>
    </location>
</feature>
<dbReference type="NCBIfam" id="TIGR02821">
    <property type="entry name" value="fghA_ester_D"/>
    <property type="match status" value="1"/>
</dbReference>
<proteinExistence type="inferred from homology"/>
<keyword evidence="16 19" id="KW-0472">Membrane</keyword>
<dbReference type="Proteomes" id="UP000092462">
    <property type="component" value="Unassembled WGS sequence"/>
</dbReference>
<dbReference type="InterPro" id="IPR029058">
    <property type="entry name" value="AB_hydrolase_fold"/>
</dbReference>
<evidence type="ECO:0000256" key="3">
    <source>
        <dbReference type="ARBA" id="ARBA00004448"/>
    </source>
</evidence>
<evidence type="ECO:0000256" key="15">
    <source>
        <dbReference type="ARBA" id="ARBA00023128"/>
    </source>
</evidence>
<evidence type="ECO:0000256" key="11">
    <source>
        <dbReference type="ARBA" id="ARBA00022792"/>
    </source>
</evidence>
<evidence type="ECO:0000256" key="7">
    <source>
        <dbReference type="ARBA" id="ARBA00013039"/>
    </source>
</evidence>